<protein>
    <submittedName>
        <fullName evidence="2">Uncharacterized protein</fullName>
    </submittedName>
</protein>
<feature type="region of interest" description="Disordered" evidence="1">
    <location>
        <begin position="1"/>
        <end position="72"/>
    </location>
</feature>
<evidence type="ECO:0000313" key="2">
    <source>
        <dbReference type="EMBL" id="CAA9581961.1"/>
    </source>
</evidence>
<sequence length="72" mass="7502">MTETRGRTSTDPKGEVGGSDTGNSQQKGEGAQAEKGDQRREKPAHSGPTRGGAQGTTNRRAKRSGSDSNDSQ</sequence>
<gene>
    <name evidence="2" type="ORF">AVDCRST_MAG88-3450</name>
</gene>
<dbReference type="AlphaFoldDB" id="A0A6J4VQ66"/>
<accession>A0A6J4VQ66</accession>
<dbReference type="EMBL" id="CADCWM010000830">
    <property type="protein sequence ID" value="CAA9581961.1"/>
    <property type="molecule type" value="Genomic_DNA"/>
</dbReference>
<name>A0A6J4VQ66_9BACT</name>
<evidence type="ECO:0000256" key="1">
    <source>
        <dbReference type="SAM" id="MobiDB-lite"/>
    </source>
</evidence>
<feature type="compositionally biased region" description="Basic and acidic residues" evidence="1">
    <location>
        <begin position="1"/>
        <end position="14"/>
    </location>
</feature>
<feature type="compositionally biased region" description="Basic and acidic residues" evidence="1">
    <location>
        <begin position="32"/>
        <end position="44"/>
    </location>
</feature>
<organism evidence="2">
    <name type="scientific">uncultured Thermomicrobiales bacterium</name>
    <dbReference type="NCBI Taxonomy" id="1645740"/>
    <lineage>
        <taxon>Bacteria</taxon>
        <taxon>Pseudomonadati</taxon>
        <taxon>Thermomicrobiota</taxon>
        <taxon>Thermomicrobia</taxon>
        <taxon>Thermomicrobiales</taxon>
        <taxon>environmental samples</taxon>
    </lineage>
</organism>
<proteinExistence type="predicted"/>
<reference evidence="2" key="1">
    <citation type="submission" date="2020-02" db="EMBL/GenBank/DDBJ databases">
        <authorList>
            <person name="Meier V. D."/>
        </authorList>
    </citation>
    <scope>NUCLEOTIDE SEQUENCE</scope>
    <source>
        <strain evidence="2">AVDCRST_MAG88</strain>
    </source>
</reference>